<dbReference type="SMART" id="SM00448">
    <property type="entry name" value="REC"/>
    <property type="match status" value="1"/>
</dbReference>
<dbReference type="PANTHER" id="PTHR43547">
    <property type="entry name" value="TWO-COMPONENT HISTIDINE KINASE"/>
    <property type="match status" value="1"/>
</dbReference>
<dbReference type="Proteomes" id="UP000324298">
    <property type="component" value="Unassembled WGS sequence"/>
</dbReference>
<dbReference type="PANTHER" id="PTHR43547:SF2">
    <property type="entry name" value="HYBRID SIGNAL TRANSDUCTION HISTIDINE KINASE C"/>
    <property type="match status" value="1"/>
</dbReference>
<dbReference type="EC" id="2.7.13.3" evidence="2"/>
<dbReference type="Gene3D" id="1.10.287.130">
    <property type="match status" value="1"/>
</dbReference>
<protein>
    <recommendedName>
        <fullName evidence="2">histidine kinase</fullName>
        <ecNumber evidence="2">2.7.13.3</ecNumber>
    </recommendedName>
</protein>
<feature type="domain" description="Histidine kinase" evidence="5">
    <location>
        <begin position="145"/>
        <end position="387"/>
    </location>
</feature>
<dbReference type="InterPro" id="IPR001789">
    <property type="entry name" value="Sig_transdc_resp-reg_receiver"/>
</dbReference>
<dbReference type="InterPro" id="IPR036890">
    <property type="entry name" value="HATPase_C_sf"/>
</dbReference>
<dbReference type="InterPro" id="IPR003661">
    <property type="entry name" value="HisK_dim/P_dom"/>
</dbReference>
<dbReference type="SUPFAM" id="SSF47384">
    <property type="entry name" value="Homodimeric domain of signal transducing histidine kinase"/>
    <property type="match status" value="1"/>
</dbReference>
<evidence type="ECO:0000256" key="4">
    <source>
        <dbReference type="PROSITE-ProRule" id="PRU00169"/>
    </source>
</evidence>
<dbReference type="InterPro" id="IPR011006">
    <property type="entry name" value="CheY-like_superfamily"/>
</dbReference>
<dbReference type="SUPFAM" id="SSF52172">
    <property type="entry name" value="CheY-like"/>
    <property type="match status" value="1"/>
</dbReference>
<dbReference type="PRINTS" id="PR00344">
    <property type="entry name" value="BCTRLSENSOR"/>
</dbReference>
<dbReference type="InterPro" id="IPR003594">
    <property type="entry name" value="HATPase_dom"/>
</dbReference>
<keyword evidence="3 4" id="KW-0597">Phosphoprotein</keyword>
<evidence type="ECO:0000259" key="5">
    <source>
        <dbReference type="PROSITE" id="PS50109"/>
    </source>
</evidence>
<proteinExistence type="predicted"/>
<sequence length="395" mass="43277">MAAQQPSEKILVVDAQADSAKLIVLQLQEAGFAAVWARDGEAAIGMLDGDDYSLALLDIRLPKANGIEVLSHIRESGKDTAAIMMTAHGNENLAVECMKAGCVDYLSKPFAMDDMLQRVMRAMTNRRVLLQKQRLEQEKDDFVSMLSHDMKNPLTAVIGSIDIIREGRLGTVNQEQAEYLHAAIDSCNEVIAMIDNLLDIHRFEAGRMQMKIAAYSAVEILRGGTRRFTRIAEHDGIRLRERLSHETPRIAVDKNAFSRVIANLLANSVKFTPEGGEIVVSCRCLKGAEVPWTRLPSYVTVPDGFAEKDCFVQVSIRDTGSGIPPDDLGRIFERYVQSRSGVGRERGGAGLGLAFCKMAVESCGGIIWVESEAGLGSIFVILLPCYLNGTECTGK</sequence>
<dbReference type="InterPro" id="IPR005467">
    <property type="entry name" value="His_kinase_dom"/>
</dbReference>
<dbReference type="RefSeq" id="WP_149307047.1">
    <property type="nucleotide sequence ID" value="NZ_SRSD01000004.1"/>
</dbReference>
<organism evidence="7 8">
    <name type="scientific">Oryzomonas rubra</name>
    <dbReference type="NCBI Taxonomy" id="2509454"/>
    <lineage>
        <taxon>Bacteria</taxon>
        <taxon>Pseudomonadati</taxon>
        <taxon>Thermodesulfobacteriota</taxon>
        <taxon>Desulfuromonadia</taxon>
        <taxon>Geobacterales</taxon>
        <taxon>Geobacteraceae</taxon>
        <taxon>Oryzomonas</taxon>
    </lineage>
</organism>
<reference evidence="7 8" key="1">
    <citation type="submission" date="2019-04" db="EMBL/GenBank/DDBJ databases">
        <title>Geobacter ruber sp. nov., ferric-reducing bacteria isolated from paddy soil.</title>
        <authorList>
            <person name="Xu Z."/>
            <person name="Masuda Y."/>
            <person name="Itoh H."/>
            <person name="Senoo K."/>
        </authorList>
    </citation>
    <scope>NUCLEOTIDE SEQUENCE [LARGE SCALE GENOMIC DNA]</scope>
    <source>
        <strain evidence="7 8">Red88</strain>
    </source>
</reference>
<evidence type="ECO:0000256" key="2">
    <source>
        <dbReference type="ARBA" id="ARBA00012438"/>
    </source>
</evidence>
<keyword evidence="7" id="KW-0808">Transferase</keyword>
<evidence type="ECO:0000313" key="8">
    <source>
        <dbReference type="Proteomes" id="UP000324298"/>
    </source>
</evidence>
<comment type="catalytic activity">
    <reaction evidence="1">
        <text>ATP + protein L-histidine = ADP + protein N-phospho-L-histidine.</text>
        <dbReference type="EC" id="2.7.13.3"/>
    </reaction>
</comment>
<name>A0A5A9XJ41_9BACT</name>
<dbReference type="CDD" id="cd00082">
    <property type="entry name" value="HisKA"/>
    <property type="match status" value="1"/>
</dbReference>
<dbReference type="GO" id="GO:0000155">
    <property type="term" value="F:phosphorelay sensor kinase activity"/>
    <property type="evidence" value="ECO:0007669"/>
    <property type="project" value="InterPro"/>
</dbReference>
<dbReference type="InterPro" id="IPR036097">
    <property type="entry name" value="HisK_dim/P_sf"/>
</dbReference>
<evidence type="ECO:0000256" key="3">
    <source>
        <dbReference type="ARBA" id="ARBA00022553"/>
    </source>
</evidence>
<dbReference type="SUPFAM" id="SSF55874">
    <property type="entry name" value="ATPase domain of HSP90 chaperone/DNA topoisomerase II/histidine kinase"/>
    <property type="match status" value="1"/>
</dbReference>
<dbReference type="AlphaFoldDB" id="A0A5A9XJ41"/>
<accession>A0A5A9XJ41</accession>
<keyword evidence="7" id="KW-0418">Kinase</keyword>
<keyword evidence="8" id="KW-1185">Reference proteome</keyword>
<dbReference type="CDD" id="cd00156">
    <property type="entry name" value="REC"/>
    <property type="match status" value="1"/>
</dbReference>
<feature type="modified residue" description="4-aspartylphosphate" evidence="4">
    <location>
        <position position="58"/>
    </location>
</feature>
<dbReference type="Gene3D" id="3.40.50.2300">
    <property type="match status" value="1"/>
</dbReference>
<dbReference type="Pfam" id="PF00072">
    <property type="entry name" value="Response_reg"/>
    <property type="match status" value="1"/>
</dbReference>
<dbReference type="EMBL" id="SRSD01000004">
    <property type="protein sequence ID" value="KAA0892109.1"/>
    <property type="molecule type" value="Genomic_DNA"/>
</dbReference>
<evidence type="ECO:0000256" key="1">
    <source>
        <dbReference type="ARBA" id="ARBA00000085"/>
    </source>
</evidence>
<comment type="caution">
    <text evidence="7">The sequence shown here is derived from an EMBL/GenBank/DDBJ whole genome shotgun (WGS) entry which is preliminary data.</text>
</comment>
<dbReference type="InterPro" id="IPR004358">
    <property type="entry name" value="Sig_transdc_His_kin-like_C"/>
</dbReference>
<dbReference type="PROSITE" id="PS50110">
    <property type="entry name" value="RESPONSE_REGULATORY"/>
    <property type="match status" value="1"/>
</dbReference>
<dbReference type="Pfam" id="PF02518">
    <property type="entry name" value="HATPase_c"/>
    <property type="match status" value="1"/>
</dbReference>
<dbReference type="OrthoDB" id="5342753at2"/>
<dbReference type="SMART" id="SM00387">
    <property type="entry name" value="HATPase_c"/>
    <property type="match status" value="1"/>
</dbReference>
<gene>
    <name evidence="7" type="ORF">ET418_07835</name>
</gene>
<dbReference type="PROSITE" id="PS50109">
    <property type="entry name" value="HIS_KIN"/>
    <property type="match status" value="1"/>
</dbReference>
<evidence type="ECO:0000313" key="7">
    <source>
        <dbReference type="EMBL" id="KAA0892109.1"/>
    </source>
</evidence>
<feature type="domain" description="Response regulatory" evidence="6">
    <location>
        <begin position="9"/>
        <end position="123"/>
    </location>
</feature>
<dbReference type="Gene3D" id="3.30.565.10">
    <property type="entry name" value="Histidine kinase-like ATPase, C-terminal domain"/>
    <property type="match status" value="1"/>
</dbReference>
<dbReference type="Pfam" id="PF00512">
    <property type="entry name" value="HisKA"/>
    <property type="match status" value="1"/>
</dbReference>
<dbReference type="SMART" id="SM00388">
    <property type="entry name" value="HisKA"/>
    <property type="match status" value="1"/>
</dbReference>
<evidence type="ECO:0000259" key="6">
    <source>
        <dbReference type="PROSITE" id="PS50110"/>
    </source>
</evidence>